<sequence length="74" mass="8374">MLIHSTCIVSVNFLLSKNICANFRGSVYCLYWMARDSNIYWMALALEILLLLNHFGPVCYGLGHVILFFVGLSS</sequence>
<proteinExistence type="predicted"/>
<protein>
    <submittedName>
        <fullName evidence="2">Uncharacterized protein</fullName>
    </submittedName>
</protein>
<dbReference type="AlphaFoldDB" id="A0A0A9BCG5"/>
<reference evidence="2" key="1">
    <citation type="submission" date="2014-09" db="EMBL/GenBank/DDBJ databases">
        <authorList>
            <person name="Magalhaes I.L.F."/>
            <person name="Oliveira U."/>
            <person name="Santos F.R."/>
            <person name="Vidigal T.H.D.A."/>
            <person name="Brescovit A.D."/>
            <person name="Santos A.J."/>
        </authorList>
    </citation>
    <scope>NUCLEOTIDE SEQUENCE</scope>
    <source>
        <tissue evidence="2">Shoot tissue taken approximately 20 cm above the soil surface</tissue>
    </source>
</reference>
<dbReference type="EMBL" id="GBRH01238965">
    <property type="protein sequence ID" value="JAD58930.1"/>
    <property type="molecule type" value="Transcribed_RNA"/>
</dbReference>
<keyword evidence="1" id="KW-1133">Transmembrane helix</keyword>
<evidence type="ECO:0000256" key="1">
    <source>
        <dbReference type="SAM" id="Phobius"/>
    </source>
</evidence>
<accession>A0A0A9BCG5</accession>
<evidence type="ECO:0000313" key="2">
    <source>
        <dbReference type="EMBL" id="JAD58930.1"/>
    </source>
</evidence>
<name>A0A0A9BCG5_ARUDO</name>
<organism evidence="2">
    <name type="scientific">Arundo donax</name>
    <name type="common">Giant reed</name>
    <name type="synonym">Donax arundinaceus</name>
    <dbReference type="NCBI Taxonomy" id="35708"/>
    <lineage>
        <taxon>Eukaryota</taxon>
        <taxon>Viridiplantae</taxon>
        <taxon>Streptophyta</taxon>
        <taxon>Embryophyta</taxon>
        <taxon>Tracheophyta</taxon>
        <taxon>Spermatophyta</taxon>
        <taxon>Magnoliopsida</taxon>
        <taxon>Liliopsida</taxon>
        <taxon>Poales</taxon>
        <taxon>Poaceae</taxon>
        <taxon>PACMAD clade</taxon>
        <taxon>Arundinoideae</taxon>
        <taxon>Arundineae</taxon>
        <taxon>Arundo</taxon>
    </lineage>
</organism>
<feature type="transmembrane region" description="Helical" evidence="1">
    <location>
        <begin position="39"/>
        <end position="72"/>
    </location>
</feature>
<keyword evidence="1" id="KW-0812">Transmembrane</keyword>
<keyword evidence="1" id="KW-0472">Membrane</keyword>
<reference evidence="2" key="2">
    <citation type="journal article" date="2015" name="Data Brief">
        <title>Shoot transcriptome of the giant reed, Arundo donax.</title>
        <authorList>
            <person name="Barrero R.A."/>
            <person name="Guerrero F.D."/>
            <person name="Moolhuijzen P."/>
            <person name="Goolsby J.A."/>
            <person name="Tidwell J."/>
            <person name="Bellgard S.E."/>
            <person name="Bellgard M.I."/>
        </authorList>
    </citation>
    <scope>NUCLEOTIDE SEQUENCE</scope>
    <source>
        <tissue evidence="2">Shoot tissue taken approximately 20 cm above the soil surface</tissue>
    </source>
</reference>